<keyword evidence="2" id="KW-1185">Reference proteome</keyword>
<comment type="caution">
    <text evidence="1">The sequence shown here is derived from an EMBL/GenBank/DDBJ whole genome shotgun (WGS) entry which is preliminary data.</text>
</comment>
<reference evidence="1" key="1">
    <citation type="journal article" date="2021" name="bioRxiv">
        <title>Whole Genome Assembly and Annotation of Northern Wild Rice, Zizania palustris L., Supports a Whole Genome Duplication in the Zizania Genus.</title>
        <authorList>
            <person name="Haas M."/>
            <person name="Kono T."/>
            <person name="Macchietto M."/>
            <person name="Millas R."/>
            <person name="McGilp L."/>
            <person name="Shao M."/>
            <person name="Duquette J."/>
            <person name="Hirsch C.N."/>
            <person name="Kimball J."/>
        </authorList>
    </citation>
    <scope>NUCLEOTIDE SEQUENCE</scope>
    <source>
        <tissue evidence="1">Fresh leaf tissue</tissue>
    </source>
</reference>
<dbReference type="Proteomes" id="UP000729402">
    <property type="component" value="Unassembled WGS sequence"/>
</dbReference>
<evidence type="ECO:0000313" key="1">
    <source>
        <dbReference type="EMBL" id="KAG8091544.1"/>
    </source>
</evidence>
<gene>
    <name evidence="1" type="ORF">GUJ93_ZPchr0012g20207</name>
</gene>
<dbReference type="AlphaFoldDB" id="A0A8J6BPM3"/>
<evidence type="ECO:0000313" key="2">
    <source>
        <dbReference type="Proteomes" id="UP000729402"/>
    </source>
</evidence>
<dbReference type="EMBL" id="JAAALK010000080">
    <property type="protein sequence ID" value="KAG8091544.1"/>
    <property type="molecule type" value="Genomic_DNA"/>
</dbReference>
<sequence length="234" mass="25565">MLMDIVNVHYVISSCVATPLSHVHGGVELIEEKEIMMIGEVDDRDPKRWVLDSRAVVKPDVDCSGRAVFHVIAAAFEACVQASSRQVFSPTAGALQRKENWFLLSSTWGPPENRNACGQQVAFKSECIRLTTPPPGTRQVPDFIRVGPTSMAARYAASRLTRGEAFCSAIRGGNKQQALDGAWNKDQPVSLHTATSASCGSSAEERRTDEQEDAVCVVRTLRLVDVVHTIGVRM</sequence>
<accession>A0A8J6BPM3</accession>
<organism evidence="1 2">
    <name type="scientific">Zizania palustris</name>
    <name type="common">Northern wild rice</name>
    <dbReference type="NCBI Taxonomy" id="103762"/>
    <lineage>
        <taxon>Eukaryota</taxon>
        <taxon>Viridiplantae</taxon>
        <taxon>Streptophyta</taxon>
        <taxon>Embryophyta</taxon>
        <taxon>Tracheophyta</taxon>
        <taxon>Spermatophyta</taxon>
        <taxon>Magnoliopsida</taxon>
        <taxon>Liliopsida</taxon>
        <taxon>Poales</taxon>
        <taxon>Poaceae</taxon>
        <taxon>BOP clade</taxon>
        <taxon>Oryzoideae</taxon>
        <taxon>Oryzeae</taxon>
        <taxon>Zizaniinae</taxon>
        <taxon>Zizania</taxon>
    </lineage>
</organism>
<protein>
    <submittedName>
        <fullName evidence="1">Uncharacterized protein</fullName>
    </submittedName>
</protein>
<proteinExistence type="predicted"/>
<reference evidence="1" key="2">
    <citation type="submission" date="2021-02" db="EMBL/GenBank/DDBJ databases">
        <authorList>
            <person name="Kimball J.A."/>
            <person name="Haas M.W."/>
            <person name="Macchietto M."/>
            <person name="Kono T."/>
            <person name="Duquette J."/>
            <person name="Shao M."/>
        </authorList>
    </citation>
    <scope>NUCLEOTIDE SEQUENCE</scope>
    <source>
        <tissue evidence="1">Fresh leaf tissue</tissue>
    </source>
</reference>
<name>A0A8J6BPM3_ZIZPA</name>